<dbReference type="Gene3D" id="1.20.1600.10">
    <property type="entry name" value="Outer membrane efflux proteins (OEP)"/>
    <property type="match status" value="2"/>
</dbReference>
<dbReference type="AlphaFoldDB" id="A0A3B0RR62"/>
<organism evidence="1">
    <name type="scientific">hydrothermal vent metagenome</name>
    <dbReference type="NCBI Taxonomy" id="652676"/>
    <lineage>
        <taxon>unclassified sequences</taxon>
        <taxon>metagenomes</taxon>
        <taxon>ecological metagenomes</taxon>
    </lineage>
</organism>
<keyword evidence="1" id="KW-0449">Lipoprotein</keyword>
<accession>A0A3B0RR62</accession>
<proteinExistence type="predicted"/>
<dbReference type="EMBL" id="UOEH01000125">
    <property type="protein sequence ID" value="VAV93821.1"/>
    <property type="molecule type" value="Genomic_DNA"/>
</dbReference>
<dbReference type="SUPFAM" id="SSF56954">
    <property type="entry name" value="Outer membrane efflux proteins (OEP)"/>
    <property type="match status" value="1"/>
</dbReference>
<dbReference type="InterPro" id="IPR003423">
    <property type="entry name" value="OMP_efflux"/>
</dbReference>
<dbReference type="Pfam" id="PF02321">
    <property type="entry name" value="OEP"/>
    <property type="match status" value="2"/>
</dbReference>
<name>A0A3B0RR62_9ZZZZ</name>
<dbReference type="PANTHER" id="PTHR30203:SF32">
    <property type="entry name" value="CATION EFFLUX SYSTEM PROTEIN CUSC"/>
    <property type="match status" value="1"/>
</dbReference>
<dbReference type="Gene3D" id="2.20.200.10">
    <property type="entry name" value="Outer membrane efflux proteins (OEP)"/>
    <property type="match status" value="1"/>
</dbReference>
<dbReference type="InterPro" id="IPR010131">
    <property type="entry name" value="MdtP/NodT-like"/>
</dbReference>
<dbReference type="GO" id="GO:0015562">
    <property type="term" value="F:efflux transmembrane transporter activity"/>
    <property type="evidence" value="ECO:0007669"/>
    <property type="project" value="InterPro"/>
</dbReference>
<dbReference type="PANTHER" id="PTHR30203">
    <property type="entry name" value="OUTER MEMBRANE CATION EFFLUX PROTEIN"/>
    <property type="match status" value="1"/>
</dbReference>
<evidence type="ECO:0000313" key="1">
    <source>
        <dbReference type="EMBL" id="VAV93821.1"/>
    </source>
</evidence>
<gene>
    <name evidence="1" type="ORF">MNBD_ALPHA05-2409</name>
</gene>
<sequence length="530" mass="57339">MRSTDRTIKAPIRTSAVALSALLASSCASINQELLEAQLPDMPAVWSSEEQAGTPLTGDWVAAFNDNALYRLIDEALLRNNTFLAAAANLKQARASSKIARADLLPSLNTSFRSSRNAIVTDPTFAAQAGGSSTLSGLRAQDLEDQFGLDVDGDGKLDGLDLDGNGTAETDLPNRRLYINNYSLGAQIRWEIDLWGRLTDQTKAAYRDATAAEADLIGARLSIAARVSQAWFGLIEARQQRELAERDVKARESNLRVTDRRYERGVASSLDVRLSRSALGSSQASLALRQRLELESSRRLEVLLGRYPAAELEAAESLPELPRLAGVGAPGDLLARRPDLIAAEARMEASGLRARAARKQMLPQITLTSQINTSGPALADLIDPERLAGNLVGGLLQPVFQGGRIRANAKRAHAVAEASLFNYAQTVLTAYEEAENALAAESFLAVREEALKLAYEEAAAAEELTERRYASGAATIFNLLDSQTRRILSESQYIQAQQQRVSNRVLLYLAIGGDFLTDAKLAALSMGESE</sequence>
<dbReference type="PROSITE" id="PS51257">
    <property type="entry name" value="PROKAR_LIPOPROTEIN"/>
    <property type="match status" value="1"/>
</dbReference>
<protein>
    <submittedName>
        <fullName evidence="1">RND efflux system, outer membrane lipoprotein CmeC</fullName>
    </submittedName>
</protein>
<reference evidence="1" key="1">
    <citation type="submission" date="2018-06" db="EMBL/GenBank/DDBJ databases">
        <authorList>
            <person name="Zhirakovskaya E."/>
        </authorList>
    </citation>
    <scope>NUCLEOTIDE SEQUENCE</scope>
</reference>